<dbReference type="Pfam" id="PF00672">
    <property type="entry name" value="HAMP"/>
    <property type="match status" value="1"/>
</dbReference>
<reference evidence="21" key="3">
    <citation type="journal article" date="2017" name="J. Biotechnol.">
        <title>Complete genome sequence of Novosphingobium resinovorum SA1, a versatile xenobiotic-degrading bacterium capable of utilizing sulfanilic acid.</title>
        <authorList>
            <person name="Hegedus B."/>
            <person name="Kos P.B."/>
            <person name="Balint B."/>
            <person name="Maroti G."/>
            <person name="Gan H.M."/>
            <person name="Perei K."/>
            <person name="Rakhely G."/>
        </authorList>
    </citation>
    <scope>NUCLEOTIDE SEQUENCE [LARGE SCALE GENOMIC DNA]</scope>
    <source>
        <strain evidence="21">SA1</strain>
    </source>
</reference>
<dbReference type="Gene3D" id="1.10.287.130">
    <property type="match status" value="1"/>
</dbReference>
<name>A0A031JAT3_9SPHN</name>
<comment type="catalytic activity">
    <reaction evidence="1">
        <text>ATP + protein L-histidine = ADP + protein N-phospho-L-histidine.</text>
        <dbReference type="EC" id="2.7.13.3"/>
    </reaction>
</comment>
<dbReference type="PRINTS" id="PR00344">
    <property type="entry name" value="BCTRLSENSOR"/>
</dbReference>
<reference evidence="18" key="2">
    <citation type="submission" date="2016-08" db="EMBL/GenBank/DDBJ databases">
        <authorList>
            <person name="Seilhamer J.J."/>
        </authorList>
    </citation>
    <scope>NUCLEOTIDE SEQUENCE [LARGE SCALE GENOMIC DNA]</scope>
    <source>
        <strain evidence="18">SA1</strain>
        <plasmid evidence="18">pSA1</plasmid>
    </source>
</reference>
<dbReference type="InterPro" id="IPR036097">
    <property type="entry name" value="HisK_dim/P_sf"/>
</dbReference>
<dbReference type="SMART" id="SM00387">
    <property type="entry name" value="HATPase_c"/>
    <property type="match status" value="1"/>
</dbReference>
<dbReference type="KEGG" id="nre:BES08_23165"/>
<dbReference type="SUPFAM" id="SSF47384">
    <property type="entry name" value="Homodimeric domain of signal transducing histidine kinase"/>
    <property type="match status" value="1"/>
</dbReference>
<dbReference type="Gene3D" id="3.30.565.10">
    <property type="entry name" value="Histidine kinase-like ATPase, C-terminal domain"/>
    <property type="match status" value="1"/>
</dbReference>
<keyword evidence="8 15" id="KW-0812">Transmembrane</keyword>
<evidence type="ECO:0000256" key="11">
    <source>
        <dbReference type="ARBA" id="ARBA00022840"/>
    </source>
</evidence>
<keyword evidence="14 15" id="KW-0472">Membrane</keyword>
<evidence type="ECO:0000256" key="8">
    <source>
        <dbReference type="ARBA" id="ARBA00022692"/>
    </source>
</evidence>
<dbReference type="InterPro" id="IPR050980">
    <property type="entry name" value="2C_sensor_his_kinase"/>
</dbReference>
<dbReference type="Pfam" id="PF02518">
    <property type="entry name" value="HATPase_c"/>
    <property type="match status" value="1"/>
</dbReference>
<dbReference type="OrthoDB" id="9804645at2"/>
<evidence type="ECO:0000313" key="20">
    <source>
        <dbReference type="Proteomes" id="UP000024329"/>
    </source>
</evidence>
<evidence type="ECO:0000256" key="4">
    <source>
        <dbReference type="ARBA" id="ARBA00022475"/>
    </source>
</evidence>
<keyword evidence="5" id="KW-0997">Cell inner membrane</keyword>
<reference evidence="19 20" key="1">
    <citation type="submission" date="2014-03" db="EMBL/GenBank/DDBJ databases">
        <title>Whole genome sequence of Novosphingobium resinovorum KF1.</title>
        <authorList>
            <person name="Gan H.M."/>
            <person name="Gan H.Y."/>
            <person name="Chew T.H."/>
            <person name="Savka M.A."/>
        </authorList>
    </citation>
    <scope>NUCLEOTIDE SEQUENCE [LARGE SCALE GENOMIC DNA]</scope>
    <source>
        <strain evidence="19 20">KF1</strain>
    </source>
</reference>
<dbReference type="InterPro" id="IPR003594">
    <property type="entry name" value="HATPase_dom"/>
</dbReference>
<dbReference type="InterPro" id="IPR005467">
    <property type="entry name" value="His_kinase_dom"/>
</dbReference>
<dbReference type="PROSITE" id="PS50109">
    <property type="entry name" value="HIS_KIN"/>
    <property type="match status" value="1"/>
</dbReference>
<keyword evidence="6" id="KW-0597">Phosphoprotein</keyword>
<evidence type="ECO:0000256" key="15">
    <source>
        <dbReference type="SAM" id="Phobius"/>
    </source>
</evidence>
<dbReference type="InterPro" id="IPR036890">
    <property type="entry name" value="HATPase_C_sf"/>
</dbReference>
<evidence type="ECO:0000259" key="17">
    <source>
        <dbReference type="PROSITE" id="PS50885"/>
    </source>
</evidence>
<dbReference type="SMART" id="SM00304">
    <property type="entry name" value="HAMP"/>
    <property type="match status" value="1"/>
</dbReference>
<dbReference type="PANTHER" id="PTHR44936:SF5">
    <property type="entry name" value="SENSOR HISTIDINE KINASE ENVZ"/>
    <property type="match status" value="1"/>
</dbReference>
<dbReference type="Pfam" id="PF00512">
    <property type="entry name" value="HisKA"/>
    <property type="match status" value="1"/>
</dbReference>
<dbReference type="CDD" id="cd00075">
    <property type="entry name" value="HATPase"/>
    <property type="match status" value="1"/>
</dbReference>
<dbReference type="Proteomes" id="UP000024329">
    <property type="component" value="Unassembled WGS sequence"/>
</dbReference>
<evidence type="ECO:0000256" key="13">
    <source>
        <dbReference type="ARBA" id="ARBA00023012"/>
    </source>
</evidence>
<organism evidence="19 20">
    <name type="scientific">Novosphingobium resinovorum</name>
    <dbReference type="NCBI Taxonomy" id="158500"/>
    <lineage>
        <taxon>Bacteria</taxon>
        <taxon>Pseudomonadati</taxon>
        <taxon>Pseudomonadota</taxon>
        <taxon>Alphaproteobacteria</taxon>
        <taxon>Sphingomonadales</taxon>
        <taxon>Sphingomonadaceae</taxon>
        <taxon>Novosphingobium</taxon>
    </lineage>
</organism>
<evidence type="ECO:0000256" key="7">
    <source>
        <dbReference type="ARBA" id="ARBA00022679"/>
    </source>
</evidence>
<evidence type="ECO:0000313" key="19">
    <source>
        <dbReference type="EMBL" id="EZP71254.1"/>
    </source>
</evidence>
<dbReference type="GO" id="GO:0000155">
    <property type="term" value="F:phosphorelay sensor kinase activity"/>
    <property type="evidence" value="ECO:0007669"/>
    <property type="project" value="InterPro"/>
</dbReference>
<dbReference type="Proteomes" id="UP000094626">
    <property type="component" value="Plasmid pSA1"/>
</dbReference>
<dbReference type="CDD" id="cd06225">
    <property type="entry name" value="HAMP"/>
    <property type="match status" value="1"/>
</dbReference>
<dbReference type="PROSITE" id="PS50885">
    <property type="entry name" value="HAMP"/>
    <property type="match status" value="1"/>
</dbReference>
<evidence type="ECO:0000256" key="2">
    <source>
        <dbReference type="ARBA" id="ARBA00004429"/>
    </source>
</evidence>
<dbReference type="eggNOG" id="COG2205">
    <property type="taxonomic scope" value="Bacteria"/>
</dbReference>
<evidence type="ECO:0000256" key="10">
    <source>
        <dbReference type="ARBA" id="ARBA00022777"/>
    </source>
</evidence>
<keyword evidence="12 15" id="KW-1133">Transmembrane helix</keyword>
<dbReference type="SUPFAM" id="SSF55874">
    <property type="entry name" value="ATPase domain of HSP90 chaperone/DNA topoisomerase II/histidine kinase"/>
    <property type="match status" value="1"/>
</dbReference>
<keyword evidence="13" id="KW-0902">Two-component regulatory system</keyword>
<evidence type="ECO:0000256" key="12">
    <source>
        <dbReference type="ARBA" id="ARBA00022989"/>
    </source>
</evidence>
<evidence type="ECO:0000256" key="1">
    <source>
        <dbReference type="ARBA" id="ARBA00000085"/>
    </source>
</evidence>
<dbReference type="InterPro" id="IPR003661">
    <property type="entry name" value="HisK_dim/P_dom"/>
</dbReference>
<evidence type="ECO:0000259" key="16">
    <source>
        <dbReference type="PROSITE" id="PS50109"/>
    </source>
</evidence>
<dbReference type="EMBL" id="JFYZ01000060">
    <property type="protein sequence ID" value="EZP71254.1"/>
    <property type="molecule type" value="Genomic_DNA"/>
</dbReference>
<dbReference type="AlphaFoldDB" id="A0A031JAT3"/>
<keyword evidence="7" id="KW-0808">Transferase</keyword>
<feature type="domain" description="Histidine kinase" evidence="16">
    <location>
        <begin position="267"/>
        <end position="464"/>
    </location>
</feature>
<dbReference type="InterPro" id="IPR004358">
    <property type="entry name" value="Sig_transdc_His_kin-like_C"/>
</dbReference>
<evidence type="ECO:0000313" key="21">
    <source>
        <dbReference type="Proteomes" id="UP000094626"/>
    </source>
</evidence>
<keyword evidence="21" id="KW-1185">Reference proteome</keyword>
<dbReference type="SMART" id="SM00388">
    <property type="entry name" value="HisKA"/>
    <property type="match status" value="1"/>
</dbReference>
<evidence type="ECO:0000256" key="5">
    <source>
        <dbReference type="ARBA" id="ARBA00022519"/>
    </source>
</evidence>
<dbReference type="PANTHER" id="PTHR44936">
    <property type="entry name" value="SENSOR PROTEIN CREC"/>
    <property type="match status" value="1"/>
</dbReference>
<sequence length="464" mass="51256">MRWAPWRWPHSLSGRMACILIAGLLAAQALTSTIWFDRRHSELIDLPLRVLGVQVADTMKLFEAQPEAERVRTAARIAGPAFQPTVLTAPPADLPPPHQRSQTERLIQNVAQARYGRPLYVWVQEMELLGDEGQTAGTWSMLDARAPSVRYSIVVHVPGRPVWLQVRGVEGENGADTHRLGTIADYFLRIYLVRILIVVLIALFAVRIAMQPLARMTLAAEALGKNINSPPLDTQGPVEVRRAAEAFNRMQSRLVEMLAERSRFLAAVSHDLRSPITRLRLRTEMLADESQREKFRSELADMEAMIDDTLTFMQSGEPEGIRSTVDVNSLVMVLAQNMRETGATVTVTGKAAAPLSCFRLSLQRCIQNIVENAVRYGGRADIAISDSDKALEIIVTDDGPGIPEAEIAQVFEPFYRLEHSRSSVTGGFGLGLSIANAIAAAHGGFVQITNRNEGGIKARIFIPR</sequence>
<protein>
    <recommendedName>
        <fullName evidence="3">histidine kinase</fullName>
        <ecNumber evidence="3">2.7.13.3</ecNumber>
    </recommendedName>
</protein>
<evidence type="ECO:0000256" key="3">
    <source>
        <dbReference type="ARBA" id="ARBA00012438"/>
    </source>
</evidence>
<gene>
    <name evidence="18" type="ORF">BES08_23165</name>
    <name evidence="19" type="ORF">BV97_05247</name>
</gene>
<geneLocation type="plasmid" evidence="18 21">
    <name>pSA1</name>
</geneLocation>
<evidence type="ECO:0000313" key="18">
    <source>
        <dbReference type="EMBL" id="AOR79688.1"/>
    </source>
</evidence>
<proteinExistence type="predicted"/>
<keyword evidence="9" id="KW-0547">Nucleotide-binding</keyword>
<dbReference type="EMBL" id="CP017076">
    <property type="protein sequence ID" value="AOR79688.1"/>
    <property type="molecule type" value="Genomic_DNA"/>
</dbReference>
<dbReference type="GO" id="GO:0005886">
    <property type="term" value="C:plasma membrane"/>
    <property type="evidence" value="ECO:0007669"/>
    <property type="project" value="UniProtKB-SubCell"/>
</dbReference>
<feature type="domain" description="HAMP" evidence="17">
    <location>
        <begin position="207"/>
        <end position="259"/>
    </location>
</feature>
<dbReference type="CDD" id="cd00082">
    <property type="entry name" value="HisKA"/>
    <property type="match status" value="1"/>
</dbReference>
<evidence type="ECO:0000256" key="14">
    <source>
        <dbReference type="ARBA" id="ARBA00023136"/>
    </source>
</evidence>
<evidence type="ECO:0000256" key="9">
    <source>
        <dbReference type="ARBA" id="ARBA00022741"/>
    </source>
</evidence>
<comment type="subcellular location">
    <subcellularLocation>
        <location evidence="2">Cell inner membrane</location>
        <topology evidence="2">Multi-pass membrane protein</topology>
    </subcellularLocation>
</comment>
<evidence type="ECO:0000256" key="6">
    <source>
        <dbReference type="ARBA" id="ARBA00022553"/>
    </source>
</evidence>
<keyword evidence="10 19" id="KW-0418">Kinase</keyword>
<dbReference type="InterPro" id="IPR003660">
    <property type="entry name" value="HAMP_dom"/>
</dbReference>
<keyword evidence="18" id="KW-0614">Plasmid</keyword>
<dbReference type="PATRIC" id="fig|158500.4.peg.5325"/>
<accession>A0A031JAT3</accession>
<keyword evidence="4" id="KW-1003">Cell membrane</keyword>
<feature type="transmembrane region" description="Helical" evidence="15">
    <location>
        <begin position="186"/>
        <end position="206"/>
    </location>
</feature>
<dbReference type="GO" id="GO:0005524">
    <property type="term" value="F:ATP binding"/>
    <property type="evidence" value="ECO:0007669"/>
    <property type="project" value="UniProtKB-KW"/>
</dbReference>
<dbReference type="EC" id="2.7.13.3" evidence="3"/>
<dbReference type="RefSeq" id="WP_036530167.1">
    <property type="nucleotide sequence ID" value="NZ_CP017076.1"/>
</dbReference>
<keyword evidence="11" id="KW-0067">ATP-binding</keyword>